<reference evidence="4" key="1">
    <citation type="submission" date="2021-03" db="EMBL/GenBank/DDBJ databases">
        <title>Bacillus suaedae sp. nov., isolated from Suaeda aralocaspica.</title>
        <authorList>
            <person name="Lei R.F.R."/>
        </authorList>
    </citation>
    <scope>NUCLEOTIDE SEQUENCE</scope>
    <source>
        <strain evidence="4">YZJH907-2</strain>
    </source>
</reference>
<sequence length="84" mass="10423">MDERKQYHDQARRLRQKMKDHQDDEQQEEKKEVHSLPPRSSVHQRNDRKKKTKWRLRFPLIRFLLLLFFLIIIAAITSPMWLNN</sequence>
<keyword evidence="2" id="KW-1133">Transmembrane helix</keyword>
<proteinExistence type="predicted"/>
<dbReference type="Proteomes" id="UP000678228">
    <property type="component" value="Unassembled WGS sequence"/>
</dbReference>
<comment type="caution">
    <text evidence="4">The sequence shown here is derived from an EMBL/GenBank/DDBJ whole genome shotgun (WGS) entry which is preliminary data.</text>
</comment>
<evidence type="ECO:0000256" key="1">
    <source>
        <dbReference type="SAM" id="MobiDB-lite"/>
    </source>
</evidence>
<keyword evidence="2" id="KW-0812">Transmembrane</keyword>
<dbReference type="EMBL" id="JAGKSQ010000002">
    <property type="protein sequence ID" value="MBP3950550.1"/>
    <property type="molecule type" value="Genomic_DNA"/>
</dbReference>
<dbReference type="InterPro" id="IPR056230">
    <property type="entry name" value="TMEM62_C"/>
</dbReference>
<feature type="compositionally biased region" description="Basic and acidic residues" evidence="1">
    <location>
        <begin position="1"/>
        <end position="34"/>
    </location>
</feature>
<keyword evidence="5" id="KW-1185">Reference proteome</keyword>
<evidence type="ECO:0000256" key="2">
    <source>
        <dbReference type="SAM" id="Phobius"/>
    </source>
</evidence>
<gene>
    <name evidence="4" type="ORF">J7W16_05340</name>
</gene>
<keyword evidence="2" id="KW-0472">Membrane</keyword>
<feature type="region of interest" description="Disordered" evidence="1">
    <location>
        <begin position="1"/>
        <end position="51"/>
    </location>
</feature>
<evidence type="ECO:0000313" key="4">
    <source>
        <dbReference type="EMBL" id="MBP3950550.1"/>
    </source>
</evidence>
<evidence type="ECO:0000313" key="5">
    <source>
        <dbReference type="Proteomes" id="UP000678228"/>
    </source>
</evidence>
<feature type="domain" description="TMEM62 C-terminal" evidence="3">
    <location>
        <begin position="2"/>
        <end position="75"/>
    </location>
</feature>
<feature type="transmembrane region" description="Helical" evidence="2">
    <location>
        <begin position="60"/>
        <end position="82"/>
    </location>
</feature>
<accession>A0A940WY23</accession>
<dbReference type="AlphaFoldDB" id="A0A940WY23"/>
<name>A0A940WY23_9BACI</name>
<protein>
    <recommendedName>
        <fullName evidence="3">TMEM62 C-terminal domain-containing protein</fullName>
    </recommendedName>
</protein>
<evidence type="ECO:0000259" key="3">
    <source>
        <dbReference type="Pfam" id="PF24394"/>
    </source>
</evidence>
<organism evidence="4 5">
    <name type="scientific">Halalkalibacter suaedae</name>
    <dbReference type="NCBI Taxonomy" id="2822140"/>
    <lineage>
        <taxon>Bacteria</taxon>
        <taxon>Bacillati</taxon>
        <taxon>Bacillota</taxon>
        <taxon>Bacilli</taxon>
        <taxon>Bacillales</taxon>
        <taxon>Bacillaceae</taxon>
        <taxon>Halalkalibacter</taxon>
    </lineage>
</organism>
<dbReference type="RefSeq" id="WP_210596200.1">
    <property type="nucleotide sequence ID" value="NZ_JAGKSQ010000002.1"/>
</dbReference>
<dbReference type="Pfam" id="PF24394">
    <property type="entry name" value="TMEM62_C"/>
    <property type="match status" value="1"/>
</dbReference>